<name>A0AAU9M365_9ASTR</name>
<keyword evidence="2" id="KW-1185">Reference proteome</keyword>
<accession>A0AAU9M365</accession>
<comment type="caution">
    <text evidence="1">The sequence shown here is derived from an EMBL/GenBank/DDBJ whole genome shotgun (WGS) entry which is preliminary data.</text>
</comment>
<sequence>MVVFRDDWRCVVDNLLTKKRYKESPNNEILNWLAQLQEIGFFDARENRQTLTATAGNVHAAFESLFGILG</sequence>
<evidence type="ECO:0000313" key="2">
    <source>
        <dbReference type="Proteomes" id="UP001157418"/>
    </source>
</evidence>
<dbReference type="Proteomes" id="UP001157418">
    <property type="component" value="Unassembled WGS sequence"/>
</dbReference>
<dbReference type="Gene3D" id="1.10.8.10">
    <property type="entry name" value="DNA helicase RuvA subunit, C-terminal domain"/>
    <property type="match status" value="1"/>
</dbReference>
<gene>
    <name evidence="1" type="ORF">LVIROSA_LOCUS8918</name>
</gene>
<reference evidence="1 2" key="1">
    <citation type="submission" date="2022-01" db="EMBL/GenBank/DDBJ databases">
        <authorList>
            <person name="Xiong W."/>
            <person name="Schranz E."/>
        </authorList>
    </citation>
    <scope>NUCLEOTIDE SEQUENCE [LARGE SCALE GENOMIC DNA]</scope>
</reference>
<proteinExistence type="predicted"/>
<organism evidence="1 2">
    <name type="scientific">Lactuca virosa</name>
    <dbReference type="NCBI Taxonomy" id="75947"/>
    <lineage>
        <taxon>Eukaryota</taxon>
        <taxon>Viridiplantae</taxon>
        <taxon>Streptophyta</taxon>
        <taxon>Embryophyta</taxon>
        <taxon>Tracheophyta</taxon>
        <taxon>Spermatophyta</taxon>
        <taxon>Magnoliopsida</taxon>
        <taxon>eudicotyledons</taxon>
        <taxon>Gunneridae</taxon>
        <taxon>Pentapetalae</taxon>
        <taxon>asterids</taxon>
        <taxon>campanulids</taxon>
        <taxon>Asterales</taxon>
        <taxon>Asteraceae</taxon>
        <taxon>Cichorioideae</taxon>
        <taxon>Cichorieae</taxon>
        <taxon>Lactucinae</taxon>
        <taxon>Lactuca</taxon>
    </lineage>
</organism>
<dbReference type="AlphaFoldDB" id="A0AAU9M365"/>
<dbReference type="SUPFAM" id="SSF46934">
    <property type="entry name" value="UBA-like"/>
    <property type="match status" value="1"/>
</dbReference>
<evidence type="ECO:0000313" key="1">
    <source>
        <dbReference type="EMBL" id="CAH1421521.1"/>
    </source>
</evidence>
<protein>
    <submittedName>
        <fullName evidence="1">Uncharacterized protein</fullName>
    </submittedName>
</protein>
<dbReference type="EMBL" id="CAKMRJ010001112">
    <property type="protein sequence ID" value="CAH1421521.1"/>
    <property type="molecule type" value="Genomic_DNA"/>
</dbReference>
<dbReference type="InterPro" id="IPR009060">
    <property type="entry name" value="UBA-like_sf"/>
</dbReference>